<evidence type="ECO:0000256" key="1">
    <source>
        <dbReference type="ARBA" id="ARBA00023015"/>
    </source>
</evidence>
<sequence length="355" mass="39187">MRSNTRRRRQRLEKITLSDVAAEAGVSAITVSRALREPDKVSPPLREAILETVKRLGYVPDLAARALASRNSGFVGVMSPGLTNYSFMALMRGIEDRVRSSDLRIQYAVPDNDVDDEARQLRFFFSQNPAGIIYIGTERGEAVRDLLHKAPCPVVEVMDLSDEPAEMAIGIDHRRAAEVATRHLIDQGYRRIALVGGRWDIRARRRHEGYRSALMQAGLFDPSLVIAVDGHTSASLGAQLLERLLQEHPDADGAFCQNDDLALGMLFECQRRGLNVPEDFGICGFNDLDPSGVACPSLTSVRVPRYEIGYRAIDMLIRAAGNVNPPPAKVDLGFQLMERQSTARTKVPIALPITA</sequence>
<evidence type="ECO:0000259" key="4">
    <source>
        <dbReference type="PROSITE" id="PS50932"/>
    </source>
</evidence>
<dbReference type="CDD" id="cd01392">
    <property type="entry name" value="HTH_LacI"/>
    <property type="match status" value="1"/>
</dbReference>
<evidence type="ECO:0000256" key="3">
    <source>
        <dbReference type="ARBA" id="ARBA00023163"/>
    </source>
</evidence>
<evidence type="ECO:0000313" key="6">
    <source>
        <dbReference type="Proteomes" id="UP000308828"/>
    </source>
</evidence>
<dbReference type="InterPro" id="IPR000843">
    <property type="entry name" value="HTH_LacI"/>
</dbReference>
<reference evidence="5 6" key="1">
    <citation type="submission" date="2019-04" db="EMBL/GenBank/DDBJ databases">
        <title>Genome sequence of strain shin9-1.</title>
        <authorList>
            <person name="Gao J."/>
            <person name="Sun J."/>
        </authorList>
    </citation>
    <scope>NUCLEOTIDE SEQUENCE [LARGE SCALE GENOMIC DNA]</scope>
    <source>
        <strain evidence="6">shin9-1</strain>
    </source>
</reference>
<dbReference type="SUPFAM" id="SSF47413">
    <property type="entry name" value="lambda repressor-like DNA-binding domains"/>
    <property type="match status" value="1"/>
</dbReference>
<dbReference type="PROSITE" id="PS00356">
    <property type="entry name" value="HTH_LACI_1"/>
    <property type="match status" value="1"/>
</dbReference>
<dbReference type="SMART" id="SM00354">
    <property type="entry name" value="HTH_LACI"/>
    <property type="match status" value="1"/>
</dbReference>
<keyword evidence="6" id="KW-1185">Reference proteome</keyword>
<dbReference type="EMBL" id="STGV01000003">
    <property type="protein sequence ID" value="THV23045.1"/>
    <property type="molecule type" value="Genomic_DNA"/>
</dbReference>
<dbReference type="Pfam" id="PF00356">
    <property type="entry name" value="LacI"/>
    <property type="match status" value="1"/>
</dbReference>
<dbReference type="PANTHER" id="PTHR30146">
    <property type="entry name" value="LACI-RELATED TRANSCRIPTIONAL REPRESSOR"/>
    <property type="match status" value="1"/>
</dbReference>
<keyword evidence="3" id="KW-0804">Transcription</keyword>
<evidence type="ECO:0000313" key="5">
    <source>
        <dbReference type="EMBL" id="THV23045.1"/>
    </source>
</evidence>
<keyword evidence="1" id="KW-0805">Transcription regulation</keyword>
<dbReference type="Gene3D" id="1.10.260.40">
    <property type="entry name" value="lambda repressor-like DNA-binding domains"/>
    <property type="match status" value="1"/>
</dbReference>
<dbReference type="Proteomes" id="UP000308828">
    <property type="component" value="Unassembled WGS sequence"/>
</dbReference>
<name>A0A4S8P1D5_9HYPH</name>
<feature type="domain" description="HTH lacI-type" evidence="4">
    <location>
        <begin position="15"/>
        <end position="69"/>
    </location>
</feature>
<dbReference type="GO" id="GO:0000976">
    <property type="term" value="F:transcription cis-regulatory region binding"/>
    <property type="evidence" value="ECO:0007669"/>
    <property type="project" value="TreeGrafter"/>
</dbReference>
<dbReference type="Pfam" id="PF13377">
    <property type="entry name" value="Peripla_BP_3"/>
    <property type="match status" value="1"/>
</dbReference>
<protein>
    <submittedName>
        <fullName evidence="5">LacI family DNA-binding transcriptional regulator</fullName>
    </submittedName>
</protein>
<organism evidence="5 6">
    <name type="scientific">Peteryoungia ipomoeae</name>
    <dbReference type="NCBI Taxonomy" id="1210932"/>
    <lineage>
        <taxon>Bacteria</taxon>
        <taxon>Pseudomonadati</taxon>
        <taxon>Pseudomonadota</taxon>
        <taxon>Alphaproteobacteria</taxon>
        <taxon>Hyphomicrobiales</taxon>
        <taxon>Rhizobiaceae</taxon>
        <taxon>Peteryoungia</taxon>
    </lineage>
</organism>
<accession>A0A4S8P1D5</accession>
<dbReference type="Gene3D" id="3.40.50.2300">
    <property type="match status" value="2"/>
</dbReference>
<proteinExistence type="predicted"/>
<dbReference type="AlphaFoldDB" id="A0A4S8P1D5"/>
<keyword evidence="2 5" id="KW-0238">DNA-binding</keyword>
<evidence type="ECO:0000256" key="2">
    <source>
        <dbReference type="ARBA" id="ARBA00023125"/>
    </source>
</evidence>
<dbReference type="RefSeq" id="WP_136598489.1">
    <property type="nucleotide sequence ID" value="NZ_STGV01000003.1"/>
</dbReference>
<comment type="caution">
    <text evidence="5">The sequence shown here is derived from an EMBL/GenBank/DDBJ whole genome shotgun (WGS) entry which is preliminary data.</text>
</comment>
<dbReference type="InterPro" id="IPR010982">
    <property type="entry name" value="Lambda_DNA-bd_dom_sf"/>
</dbReference>
<dbReference type="GO" id="GO:0003700">
    <property type="term" value="F:DNA-binding transcription factor activity"/>
    <property type="evidence" value="ECO:0007669"/>
    <property type="project" value="TreeGrafter"/>
</dbReference>
<dbReference type="PROSITE" id="PS50932">
    <property type="entry name" value="HTH_LACI_2"/>
    <property type="match status" value="1"/>
</dbReference>
<dbReference type="InterPro" id="IPR046335">
    <property type="entry name" value="LacI/GalR-like_sensor"/>
</dbReference>
<dbReference type="OrthoDB" id="7170131at2"/>
<dbReference type="CDD" id="cd01575">
    <property type="entry name" value="PBP1_GntR"/>
    <property type="match status" value="1"/>
</dbReference>
<dbReference type="PANTHER" id="PTHR30146:SF2">
    <property type="entry name" value="HTH-TYPE TRANSCRIPTIONAL REGULATOR GNTR"/>
    <property type="match status" value="1"/>
</dbReference>
<dbReference type="InterPro" id="IPR028082">
    <property type="entry name" value="Peripla_BP_I"/>
</dbReference>
<dbReference type="SUPFAM" id="SSF53822">
    <property type="entry name" value="Periplasmic binding protein-like I"/>
    <property type="match status" value="1"/>
</dbReference>
<gene>
    <name evidence="5" type="ORF">FAA97_10500</name>
</gene>